<comment type="caution">
    <text evidence="1">The sequence shown here is derived from an EMBL/GenBank/DDBJ whole genome shotgun (WGS) entry which is preliminary data.</text>
</comment>
<dbReference type="RefSeq" id="WP_354270283.1">
    <property type="nucleotide sequence ID" value="NZ_JBEPTQ010000002.1"/>
</dbReference>
<organism evidence="1 2">
    <name type="scientific">Bradyrhizobium japonicum</name>
    <dbReference type="NCBI Taxonomy" id="375"/>
    <lineage>
        <taxon>Bacteria</taxon>
        <taxon>Pseudomonadati</taxon>
        <taxon>Pseudomonadota</taxon>
        <taxon>Alphaproteobacteria</taxon>
        <taxon>Hyphomicrobiales</taxon>
        <taxon>Nitrobacteraceae</taxon>
        <taxon>Bradyrhizobium</taxon>
    </lineage>
</organism>
<keyword evidence="2" id="KW-1185">Reference proteome</keyword>
<sequence>MRDISQNLGFTQTIVPAVQAATINGTSVDTNGFESAALVINTGAIVGAASISAKLQDSSDGTNFADVPAALLVGALPGVLAANSAYKQGYLGGNRYLRAVLTLNSGTSLAAGATVVLGNPKVAPVN</sequence>
<evidence type="ECO:0000313" key="2">
    <source>
        <dbReference type="Proteomes" id="UP001549291"/>
    </source>
</evidence>
<evidence type="ECO:0008006" key="3">
    <source>
        <dbReference type="Google" id="ProtNLM"/>
    </source>
</evidence>
<dbReference type="EMBL" id="JBEPTQ010000002">
    <property type="protein sequence ID" value="MET4722033.1"/>
    <property type="molecule type" value="Genomic_DNA"/>
</dbReference>
<evidence type="ECO:0000313" key="1">
    <source>
        <dbReference type="EMBL" id="MET4722033.1"/>
    </source>
</evidence>
<protein>
    <recommendedName>
        <fullName evidence="3">DUF2190 domain-containing protein</fullName>
    </recommendedName>
</protein>
<gene>
    <name evidence="1" type="ORF">ABIF63_006139</name>
</gene>
<name>A0ABV2RYL0_BRAJP</name>
<reference evidence="1 2" key="1">
    <citation type="submission" date="2024-06" db="EMBL/GenBank/DDBJ databases">
        <title>Genomic Encyclopedia of Type Strains, Phase V (KMG-V): Genome sequencing to study the core and pangenomes of soil and plant-associated prokaryotes.</title>
        <authorList>
            <person name="Whitman W."/>
        </authorList>
    </citation>
    <scope>NUCLEOTIDE SEQUENCE [LARGE SCALE GENOMIC DNA]</scope>
    <source>
        <strain evidence="1 2">USDA 160</strain>
    </source>
</reference>
<proteinExistence type="predicted"/>
<accession>A0ABV2RYL0</accession>
<dbReference type="Proteomes" id="UP001549291">
    <property type="component" value="Unassembled WGS sequence"/>
</dbReference>